<feature type="transmembrane region" description="Helical" evidence="1">
    <location>
        <begin position="179"/>
        <end position="200"/>
    </location>
</feature>
<accession>A0AAV5VQG5</accession>
<keyword evidence="1" id="KW-1133">Transmembrane helix</keyword>
<feature type="signal peptide" evidence="2">
    <location>
        <begin position="1"/>
        <end position="18"/>
    </location>
</feature>
<feature type="chain" id="PRO_5043383389" description="G protein-coupled receptor" evidence="2">
    <location>
        <begin position="19"/>
        <end position="285"/>
    </location>
</feature>
<organism evidence="3 4">
    <name type="scientific">Pristionchus fissidentatus</name>
    <dbReference type="NCBI Taxonomy" id="1538716"/>
    <lineage>
        <taxon>Eukaryota</taxon>
        <taxon>Metazoa</taxon>
        <taxon>Ecdysozoa</taxon>
        <taxon>Nematoda</taxon>
        <taxon>Chromadorea</taxon>
        <taxon>Rhabditida</taxon>
        <taxon>Rhabditina</taxon>
        <taxon>Diplogasteromorpha</taxon>
        <taxon>Diplogasteroidea</taxon>
        <taxon>Neodiplogasteridae</taxon>
        <taxon>Pristionchus</taxon>
    </lineage>
</organism>
<evidence type="ECO:0000313" key="3">
    <source>
        <dbReference type="EMBL" id="GMT21723.1"/>
    </source>
</evidence>
<name>A0AAV5VQG5_9BILA</name>
<sequence>SGALGVLLSLMAISLIWRKQLSPNLATYRVGVTVTACQGALQSALAGFSCQVHLFHYDQYIIVMYGPVVWTSEIVSDVLLFFFVMAAFGIWELIPASCILQYLALSKSVIDRTRIVICESTAKIAIVFDLPFFTAFHASPECRELLTATVVEVHELTENDTVRVYGGTLFAQFEEDRSVLLLAGVGVFPTYIVGYFTFFFTARKSHRTLRAFGVKLSARTIGLQRKFFTMIVLQKNKTAFLQAFLPLAVLSVPLGFFEVAIITGIAMDLKTLALSFSLWLVPIVQ</sequence>
<keyword evidence="1" id="KW-0812">Transmembrane</keyword>
<dbReference type="PANTHER" id="PTHR22943">
    <property type="entry name" value="7-TRANSMEMBRANE DOMAIN RECEPTOR C.ELEGANS"/>
    <property type="match status" value="1"/>
</dbReference>
<dbReference type="AlphaFoldDB" id="A0AAV5VQG5"/>
<gene>
    <name evidence="3" type="ORF">PFISCL1PPCAC_13020</name>
</gene>
<keyword evidence="4" id="KW-1185">Reference proteome</keyword>
<evidence type="ECO:0008006" key="5">
    <source>
        <dbReference type="Google" id="ProtNLM"/>
    </source>
</evidence>
<evidence type="ECO:0000313" key="4">
    <source>
        <dbReference type="Proteomes" id="UP001432322"/>
    </source>
</evidence>
<feature type="non-terminal residue" evidence="3">
    <location>
        <position position="1"/>
    </location>
</feature>
<evidence type="ECO:0000256" key="2">
    <source>
        <dbReference type="SAM" id="SignalP"/>
    </source>
</evidence>
<feature type="non-terminal residue" evidence="3">
    <location>
        <position position="285"/>
    </location>
</feature>
<dbReference type="EMBL" id="BTSY01000004">
    <property type="protein sequence ID" value="GMT21723.1"/>
    <property type="molecule type" value="Genomic_DNA"/>
</dbReference>
<feature type="transmembrane region" description="Helical" evidence="1">
    <location>
        <begin position="243"/>
        <end position="267"/>
    </location>
</feature>
<protein>
    <recommendedName>
        <fullName evidence="5">G protein-coupled receptor</fullName>
    </recommendedName>
</protein>
<dbReference type="InterPro" id="IPR019421">
    <property type="entry name" value="7TM_GPCR_serpentine_rcpt_Srd"/>
</dbReference>
<dbReference type="PANTHER" id="PTHR22943:SF248">
    <property type="entry name" value="SEVEN TM RECEPTOR"/>
    <property type="match status" value="1"/>
</dbReference>
<dbReference type="Proteomes" id="UP001432322">
    <property type="component" value="Unassembled WGS sequence"/>
</dbReference>
<dbReference type="Pfam" id="PF10317">
    <property type="entry name" value="7TM_GPCR_Srd"/>
    <property type="match status" value="1"/>
</dbReference>
<proteinExistence type="predicted"/>
<keyword evidence="1" id="KW-0472">Membrane</keyword>
<comment type="caution">
    <text evidence="3">The sequence shown here is derived from an EMBL/GenBank/DDBJ whole genome shotgun (WGS) entry which is preliminary data.</text>
</comment>
<reference evidence="3" key="1">
    <citation type="submission" date="2023-10" db="EMBL/GenBank/DDBJ databases">
        <title>Genome assembly of Pristionchus species.</title>
        <authorList>
            <person name="Yoshida K."/>
            <person name="Sommer R.J."/>
        </authorList>
    </citation>
    <scope>NUCLEOTIDE SEQUENCE</scope>
    <source>
        <strain evidence="3">RS5133</strain>
    </source>
</reference>
<evidence type="ECO:0000256" key="1">
    <source>
        <dbReference type="SAM" id="Phobius"/>
    </source>
</evidence>
<keyword evidence="2" id="KW-0732">Signal</keyword>